<accession>A0AAN8WJ61</accession>
<organism evidence="2 3">
    <name type="scientific">Halocaridina rubra</name>
    <name type="common">Hawaiian red shrimp</name>
    <dbReference type="NCBI Taxonomy" id="373956"/>
    <lineage>
        <taxon>Eukaryota</taxon>
        <taxon>Metazoa</taxon>
        <taxon>Ecdysozoa</taxon>
        <taxon>Arthropoda</taxon>
        <taxon>Crustacea</taxon>
        <taxon>Multicrustacea</taxon>
        <taxon>Malacostraca</taxon>
        <taxon>Eumalacostraca</taxon>
        <taxon>Eucarida</taxon>
        <taxon>Decapoda</taxon>
        <taxon>Pleocyemata</taxon>
        <taxon>Caridea</taxon>
        <taxon>Atyoidea</taxon>
        <taxon>Atyidae</taxon>
        <taxon>Halocaridina</taxon>
    </lineage>
</organism>
<dbReference type="EMBL" id="JAXCGZ010019517">
    <property type="protein sequence ID" value="KAK7066032.1"/>
    <property type="molecule type" value="Genomic_DNA"/>
</dbReference>
<reference evidence="2 3" key="1">
    <citation type="submission" date="2023-11" db="EMBL/GenBank/DDBJ databases">
        <title>Halocaridina rubra genome assembly.</title>
        <authorList>
            <person name="Smith C."/>
        </authorList>
    </citation>
    <scope>NUCLEOTIDE SEQUENCE [LARGE SCALE GENOMIC DNA]</scope>
    <source>
        <strain evidence="2">EP-1</strain>
        <tissue evidence="2">Whole</tissue>
    </source>
</reference>
<dbReference type="Proteomes" id="UP001381693">
    <property type="component" value="Unassembled WGS sequence"/>
</dbReference>
<evidence type="ECO:0000256" key="1">
    <source>
        <dbReference type="SAM" id="MobiDB-lite"/>
    </source>
</evidence>
<evidence type="ECO:0000313" key="3">
    <source>
        <dbReference type="Proteomes" id="UP001381693"/>
    </source>
</evidence>
<dbReference type="AlphaFoldDB" id="A0AAN8WJ61"/>
<proteinExistence type="predicted"/>
<protein>
    <submittedName>
        <fullName evidence="2">Uncharacterized protein</fullName>
    </submittedName>
</protein>
<feature type="non-terminal residue" evidence="2">
    <location>
        <position position="1"/>
    </location>
</feature>
<keyword evidence="3" id="KW-1185">Reference proteome</keyword>
<gene>
    <name evidence="2" type="ORF">SK128_011609</name>
</gene>
<comment type="caution">
    <text evidence="2">The sequence shown here is derived from an EMBL/GenBank/DDBJ whole genome shotgun (WGS) entry which is preliminary data.</text>
</comment>
<feature type="region of interest" description="Disordered" evidence="1">
    <location>
        <begin position="26"/>
        <end position="72"/>
    </location>
</feature>
<name>A0AAN8WJ61_HALRR</name>
<evidence type="ECO:0000313" key="2">
    <source>
        <dbReference type="EMBL" id="KAK7066032.1"/>
    </source>
</evidence>
<sequence length="72" mass="7777">AFMIATLIKDYTDVLRAVLNGNTDNLPAPPAGGGFIEPPPWPEGTSQQARRSRPPSIMARPPPTLTEEVITH</sequence>